<dbReference type="Proteomes" id="UP001620645">
    <property type="component" value="Unassembled WGS sequence"/>
</dbReference>
<dbReference type="EMBL" id="JBICCN010000309">
    <property type="protein sequence ID" value="KAL3078953.1"/>
    <property type="molecule type" value="Genomic_DNA"/>
</dbReference>
<evidence type="ECO:0000256" key="1">
    <source>
        <dbReference type="SAM" id="Phobius"/>
    </source>
</evidence>
<keyword evidence="1" id="KW-0812">Transmembrane</keyword>
<feature type="transmembrane region" description="Helical" evidence="1">
    <location>
        <begin position="61"/>
        <end position="80"/>
    </location>
</feature>
<evidence type="ECO:0000313" key="2">
    <source>
        <dbReference type="EMBL" id="KAL3078953.1"/>
    </source>
</evidence>
<comment type="caution">
    <text evidence="2">The sequence shown here is derived from an EMBL/GenBank/DDBJ whole genome shotgun (WGS) entry which is preliminary data.</text>
</comment>
<keyword evidence="1" id="KW-1133">Transmembrane helix</keyword>
<dbReference type="Gene3D" id="1.20.58.390">
    <property type="entry name" value="Neurotransmitter-gated ion-channel transmembrane domain"/>
    <property type="match status" value="1"/>
</dbReference>
<dbReference type="InterPro" id="IPR038050">
    <property type="entry name" value="Neuro_actylchol_rec"/>
</dbReference>
<keyword evidence="1" id="KW-0472">Membrane</keyword>
<sequence>MDAAAYGTHRPFRSASAFSTSTRYYLDADILKRLRNRTGLIGWWCELWTVRYREKSRRIDLLARVLFPLFFVLFNIIYWICYLRPYLAEEMEENFAKGKANEGTTN</sequence>
<organism evidence="2 3">
    <name type="scientific">Heterodera schachtii</name>
    <name type="common">Sugarbeet cyst nematode worm</name>
    <name type="synonym">Tylenchus schachtii</name>
    <dbReference type="NCBI Taxonomy" id="97005"/>
    <lineage>
        <taxon>Eukaryota</taxon>
        <taxon>Metazoa</taxon>
        <taxon>Ecdysozoa</taxon>
        <taxon>Nematoda</taxon>
        <taxon>Chromadorea</taxon>
        <taxon>Rhabditida</taxon>
        <taxon>Tylenchina</taxon>
        <taxon>Tylenchomorpha</taxon>
        <taxon>Tylenchoidea</taxon>
        <taxon>Heteroderidae</taxon>
        <taxon>Heteroderinae</taxon>
        <taxon>Heterodera</taxon>
    </lineage>
</organism>
<dbReference type="AlphaFoldDB" id="A0ABD2IRY1"/>
<keyword evidence="3" id="KW-1185">Reference proteome</keyword>
<accession>A0ABD2IRY1</accession>
<evidence type="ECO:0000313" key="3">
    <source>
        <dbReference type="Proteomes" id="UP001620645"/>
    </source>
</evidence>
<name>A0ABD2IRY1_HETSC</name>
<dbReference type="SUPFAM" id="SSF90112">
    <property type="entry name" value="Neurotransmitter-gated ion-channel transmembrane pore"/>
    <property type="match status" value="1"/>
</dbReference>
<reference evidence="2 3" key="1">
    <citation type="submission" date="2024-10" db="EMBL/GenBank/DDBJ databases">
        <authorList>
            <person name="Kim D."/>
        </authorList>
    </citation>
    <scope>NUCLEOTIDE SEQUENCE [LARGE SCALE GENOMIC DNA]</scope>
    <source>
        <strain evidence="2">Taebaek</strain>
    </source>
</reference>
<protein>
    <submittedName>
        <fullName evidence="2">Uncharacterized protein</fullName>
    </submittedName>
</protein>
<dbReference type="InterPro" id="IPR036719">
    <property type="entry name" value="Neuro-gated_channel_TM_sf"/>
</dbReference>
<gene>
    <name evidence="2" type="ORF">niasHS_014735</name>
</gene>
<proteinExistence type="predicted"/>